<evidence type="ECO:0000313" key="1">
    <source>
        <dbReference type="EMBL" id="EHK99609.1"/>
    </source>
</evidence>
<dbReference type="HOGENOM" id="CLU_1845299_0_0_1"/>
<keyword evidence="2" id="KW-1185">Reference proteome</keyword>
<organism evidence="1 2">
    <name type="scientific">Glarea lozoyensis (strain ATCC 74030 / MF5533)</name>
    <dbReference type="NCBI Taxonomy" id="1104152"/>
    <lineage>
        <taxon>Eukaryota</taxon>
        <taxon>Fungi</taxon>
        <taxon>Dikarya</taxon>
        <taxon>Ascomycota</taxon>
        <taxon>Pezizomycotina</taxon>
        <taxon>Leotiomycetes</taxon>
        <taxon>Helotiales</taxon>
        <taxon>Helotiaceae</taxon>
        <taxon>Glarea</taxon>
    </lineage>
</organism>
<proteinExistence type="predicted"/>
<evidence type="ECO:0000313" key="2">
    <source>
        <dbReference type="Proteomes" id="UP000005446"/>
    </source>
</evidence>
<dbReference type="Proteomes" id="UP000005446">
    <property type="component" value="Unassembled WGS sequence"/>
</dbReference>
<dbReference type="AlphaFoldDB" id="H0EPA9"/>
<reference evidence="1 2" key="1">
    <citation type="journal article" date="2012" name="Eukaryot. Cell">
        <title>Genome sequence of the fungus Glarea lozoyensis: the first genome sequence of a species from the Helotiaceae family.</title>
        <authorList>
            <person name="Youssar L."/>
            <person name="Gruening B.A."/>
            <person name="Erxleben A."/>
            <person name="Guenther S."/>
            <person name="Huettel W."/>
        </authorList>
    </citation>
    <scope>NUCLEOTIDE SEQUENCE [LARGE SCALE GENOMIC DNA]</scope>
    <source>
        <strain evidence="2">ATCC 74030 / MF5533</strain>
    </source>
</reference>
<accession>H0EPA9</accession>
<dbReference type="EMBL" id="AGUE01000110">
    <property type="protein sequence ID" value="EHK99609.1"/>
    <property type="molecule type" value="Genomic_DNA"/>
</dbReference>
<protein>
    <submittedName>
        <fullName evidence="1">Uncharacterized protein</fullName>
    </submittedName>
</protein>
<comment type="caution">
    <text evidence="1">The sequence shown here is derived from an EMBL/GenBank/DDBJ whole genome shotgun (WGS) entry which is preliminary data.</text>
</comment>
<dbReference type="InParanoid" id="H0EPA9"/>
<sequence length="139" mass="15648">MEKDRFMDEYASGDEWTVLSMLQAITVYILLRIFDEGTFSAEFDLELTKAMMVNLRFPPLINKLTVFPARKLQSELINTDWSAPPKSKAGVQNGKIHLLFDIKPGQRAKSRVGLSVLPLPAHKQLWDAATEVLMAANSL</sequence>
<dbReference type="OrthoDB" id="5423818at2759"/>
<gene>
    <name evidence="1" type="ORF">M7I_4480</name>
</gene>
<name>H0EPA9_GLAL7</name>